<sequence>MDFFGSLEPLDQYESPVQQKMQYPHLFGWPSLGSHVTPCTCTS</sequence>
<proteinExistence type="predicted"/>
<protein>
    <submittedName>
        <fullName evidence="1">Uncharacterized protein</fullName>
    </submittedName>
</protein>
<accession>A0A0A8ZV88</accession>
<name>A0A0A8ZV88_ARUDO</name>
<reference evidence="1" key="2">
    <citation type="journal article" date="2015" name="Data Brief">
        <title>Shoot transcriptome of the giant reed, Arundo donax.</title>
        <authorList>
            <person name="Barrero R.A."/>
            <person name="Guerrero F.D."/>
            <person name="Moolhuijzen P."/>
            <person name="Goolsby J.A."/>
            <person name="Tidwell J."/>
            <person name="Bellgard S.E."/>
            <person name="Bellgard M.I."/>
        </authorList>
    </citation>
    <scope>NUCLEOTIDE SEQUENCE</scope>
    <source>
        <tissue evidence="1">Shoot tissue taken approximately 20 cm above the soil surface</tissue>
    </source>
</reference>
<dbReference type="EMBL" id="GBRH01259163">
    <property type="protein sequence ID" value="JAD38732.1"/>
    <property type="molecule type" value="Transcribed_RNA"/>
</dbReference>
<dbReference type="AlphaFoldDB" id="A0A0A8ZV88"/>
<reference evidence="1" key="1">
    <citation type="submission" date="2014-09" db="EMBL/GenBank/DDBJ databases">
        <authorList>
            <person name="Magalhaes I.L.F."/>
            <person name="Oliveira U."/>
            <person name="Santos F.R."/>
            <person name="Vidigal T.H.D.A."/>
            <person name="Brescovit A.D."/>
            <person name="Santos A.J."/>
        </authorList>
    </citation>
    <scope>NUCLEOTIDE SEQUENCE</scope>
    <source>
        <tissue evidence="1">Shoot tissue taken approximately 20 cm above the soil surface</tissue>
    </source>
</reference>
<evidence type="ECO:0000313" key="1">
    <source>
        <dbReference type="EMBL" id="JAD38732.1"/>
    </source>
</evidence>
<organism evidence="1">
    <name type="scientific">Arundo donax</name>
    <name type="common">Giant reed</name>
    <name type="synonym">Donax arundinaceus</name>
    <dbReference type="NCBI Taxonomy" id="35708"/>
    <lineage>
        <taxon>Eukaryota</taxon>
        <taxon>Viridiplantae</taxon>
        <taxon>Streptophyta</taxon>
        <taxon>Embryophyta</taxon>
        <taxon>Tracheophyta</taxon>
        <taxon>Spermatophyta</taxon>
        <taxon>Magnoliopsida</taxon>
        <taxon>Liliopsida</taxon>
        <taxon>Poales</taxon>
        <taxon>Poaceae</taxon>
        <taxon>PACMAD clade</taxon>
        <taxon>Arundinoideae</taxon>
        <taxon>Arundineae</taxon>
        <taxon>Arundo</taxon>
    </lineage>
</organism>